<dbReference type="KEGG" id="ngr:NAEGRDRAFT_44973"/>
<reference evidence="2 3" key="1">
    <citation type="journal article" date="2010" name="Cell">
        <title>The genome of Naegleria gruberi illuminates early eukaryotic versatility.</title>
        <authorList>
            <person name="Fritz-Laylin L.K."/>
            <person name="Prochnik S.E."/>
            <person name="Ginger M.L."/>
            <person name="Dacks J.B."/>
            <person name="Carpenter M.L."/>
            <person name="Field M.C."/>
            <person name="Kuo A."/>
            <person name="Paredez A."/>
            <person name="Chapman J."/>
            <person name="Pham J."/>
            <person name="Shu S."/>
            <person name="Neupane R."/>
            <person name="Cipriano M."/>
            <person name="Mancuso J."/>
            <person name="Tu H."/>
            <person name="Salamov A."/>
            <person name="Lindquist E."/>
            <person name="Shapiro H."/>
            <person name="Lucas S."/>
            <person name="Grigoriev I.V."/>
            <person name="Cande W.Z."/>
            <person name="Fulton C."/>
            <person name="Rokhsar D.S."/>
            <person name="Dawson S.C."/>
        </authorList>
    </citation>
    <scope>NUCLEOTIDE SEQUENCE [LARGE SCALE GENOMIC DNA]</scope>
    <source>
        <strain evidence="2 3">NEG-M</strain>
    </source>
</reference>
<dbReference type="OrthoDB" id="10479348at2759"/>
<evidence type="ECO:0000256" key="1">
    <source>
        <dbReference type="SAM" id="MobiDB-lite"/>
    </source>
</evidence>
<evidence type="ECO:0000313" key="2">
    <source>
        <dbReference type="EMBL" id="EFC50308.1"/>
    </source>
</evidence>
<evidence type="ECO:0000313" key="3">
    <source>
        <dbReference type="Proteomes" id="UP000006671"/>
    </source>
</evidence>
<organism evidence="3">
    <name type="scientific">Naegleria gruberi</name>
    <name type="common">Amoeba</name>
    <dbReference type="NCBI Taxonomy" id="5762"/>
    <lineage>
        <taxon>Eukaryota</taxon>
        <taxon>Discoba</taxon>
        <taxon>Heterolobosea</taxon>
        <taxon>Tetramitia</taxon>
        <taxon>Eutetramitia</taxon>
        <taxon>Vahlkampfiidae</taxon>
        <taxon>Naegleria</taxon>
    </lineage>
</organism>
<dbReference type="GeneID" id="8863598"/>
<dbReference type="InParanoid" id="D2UXM0"/>
<dbReference type="VEuPathDB" id="AmoebaDB:NAEGRDRAFT_44973"/>
<dbReference type="RefSeq" id="XP_002683052.1">
    <property type="nucleotide sequence ID" value="XM_002683006.1"/>
</dbReference>
<gene>
    <name evidence="2" type="ORF">NAEGRDRAFT_44973</name>
</gene>
<keyword evidence="3" id="KW-1185">Reference proteome</keyword>
<feature type="region of interest" description="Disordered" evidence="1">
    <location>
        <begin position="1"/>
        <end position="46"/>
    </location>
</feature>
<dbReference type="EMBL" id="GG738845">
    <property type="protein sequence ID" value="EFC50308.1"/>
    <property type="molecule type" value="Genomic_DNA"/>
</dbReference>
<feature type="region of interest" description="Disordered" evidence="1">
    <location>
        <begin position="154"/>
        <end position="185"/>
    </location>
</feature>
<name>D2UXM0_NAEGR</name>
<proteinExistence type="predicted"/>
<accession>D2UXM0</accession>
<dbReference type="OMA" id="MFEFNIL"/>
<dbReference type="Proteomes" id="UP000006671">
    <property type="component" value="Unassembled WGS sequence"/>
</dbReference>
<protein>
    <submittedName>
        <fullName evidence="2">Predicted protein</fullName>
    </submittedName>
</protein>
<sequence length="185" mass="21525">MSDEDLSDSESENNQEEDEEFTSDDEQLTDNEFQESDIEDTIQSDDNIEEFEQGLTISNRMRVKHARKLFFDDKQKQYNSIIAKEVSQKVKEKWTDIMDTVGEQSMFEFNILKSLVNGDSQSTKGTSTTHTEELEIKQKGDEWDYTIGLKEEIEKSLNSIDDKEETSDTEENESEEDEEITDDED</sequence>
<dbReference type="AlphaFoldDB" id="D2UXM0"/>
<feature type="compositionally biased region" description="Acidic residues" evidence="1">
    <location>
        <begin position="162"/>
        <end position="185"/>
    </location>
</feature>